<dbReference type="EMBL" id="WHNP01000009">
    <property type="protein sequence ID" value="MPW17778.1"/>
    <property type="molecule type" value="Genomic_DNA"/>
</dbReference>
<dbReference type="Proteomes" id="UP000484381">
    <property type="component" value="Unassembled WGS sequence"/>
</dbReference>
<evidence type="ECO:0000256" key="1">
    <source>
        <dbReference type="ARBA" id="ARBA00004141"/>
    </source>
</evidence>
<organism evidence="7 8">
    <name type="scientific">Paraburkholderia franconis</name>
    <dbReference type="NCBI Taxonomy" id="2654983"/>
    <lineage>
        <taxon>Bacteria</taxon>
        <taxon>Pseudomonadati</taxon>
        <taxon>Pseudomonadota</taxon>
        <taxon>Betaproteobacteria</taxon>
        <taxon>Burkholderiales</taxon>
        <taxon>Burkholderiaceae</taxon>
        <taxon>Paraburkholderia</taxon>
    </lineage>
</organism>
<dbReference type="GO" id="GO:0016020">
    <property type="term" value="C:membrane"/>
    <property type="evidence" value="ECO:0007669"/>
    <property type="project" value="UniProtKB-SubCell"/>
</dbReference>
<dbReference type="InterPro" id="IPR009915">
    <property type="entry name" value="NnrU_dom"/>
</dbReference>
<gene>
    <name evidence="7" type="ORF">GCT13_12740</name>
</gene>
<reference evidence="7 8" key="1">
    <citation type="submission" date="2019-10" db="EMBL/GenBank/DDBJ databases">
        <title>Paraburkholderia sp. isolated from nodules of Mimosa pudica from Brazilian Atlantic Forest soils.</title>
        <authorList>
            <person name="Paulitsch F."/>
            <person name="Hungria M."/>
            <person name="Dall'Agnol R."/>
        </authorList>
    </citation>
    <scope>NUCLEOTIDE SEQUENCE [LARGE SCALE GENOMIC DNA]</scope>
    <source>
        <strain evidence="7 8">CNPSo 3157</strain>
    </source>
</reference>
<keyword evidence="3 5" id="KW-1133">Transmembrane helix</keyword>
<accession>A0A7X1N9A6</accession>
<keyword evidence="8" id="KW-1185">Reference proteome</keyword>
<keyword evidence="4 5" id="KW-0472">Membrane</keyword>
<dbReference type="RefSeq" id="WP_152758418.1">
    <property type="nucleotide sequence ID" value="NZ_WHNP01000009.1"/>
</dbReference>
<feature type="domain" description="NnrU" evidence="6">
    <location>
        <begin position="4"/>
        <end position="190"/>
    </location>
</feature>
<proteinExistence type="predicted"/>
<feature type="transmembrane region" description="Helical" evidence="5">
    <location>
        <begin position="112"/>
        <end position="143"/>
    </location>
</feature>
<keyword evidence="2 5" id="KW-0812">Transmembrane</keyword>
<comment type="subcellular location">
    <subcellularLocation>
        <location evidence="1">Membrane</location>
        <topology evidence="1">Multi-pass membrane protein</topology>
    </subcellularLocation>
</comment>
<evidence type="ECO:0000259" key="6">
    <source>
        <dbReference type="Pfam" id="PF07298"/>
    </source>
</evidence>
<dbReference type="AlphaFoldDB" id="A0A7X1N9A6"/>
<dbReference type="Pfam" id="PF07298">
    <property type="entry name" value="NnrU"/>
    <property type="match status" value="1"/>
</dbReference>
<evidence type="ECO:0000256" key="5">
    <source>
        <dbReference type="SAM" id="Phobius"/>
    </source>
</evidence>
<evidence type="ECO:0000256" key="2">
    <source>
        <dbReference type="ARBA" id="ARBA00022692"/>
    </source>
</evidence>
<evidence type="ECO:0000256" key="4">
    <source>
        <dbReference type="ARBA" id="ARBA00023136"/>
    </source>
</evidence>
<feature type="transmembrane region" description="Helical" evidence="5">
    <location>
        <begin position="40"/>
        <end position="59"/>
    </location>
</feature>
<feature type="transmembrane region" description="Helical" evidence="5">
    <location>
        <begin position="164"/>
        <end position="186"/>
    </location>
</feature>
<evidence type="ECO:0000313" key="7">
    <source>
        <dbReference type="EMBL" id="MPW17778.1"/>
    </source>
</evidence>
<protein>
    <submittedName>
        <fullName evidence="7">NnrU family protein</fullName>
    </submittedName>
</protein>
<comment type="caution">
    <text evidence="7">The sequence shown here is derived from an EMBL/GenBank/DDBJ whole genome shotgun (WGS) entry which is preliminary data.</text>
</comment>
<feature type="transmembrane region" description="Helical" evidence="5">
    <location>
        <begin position="71"/>
        <end position="92"/>
    </location>
</feature>
<evidence type="ECO:0000313" key="8">
    <source>
        <dbReference type="Proteomes" id="UP000484381"/>
    </source>
</evidence>
<evidence type="ECO:0000256" key="3">
    <source>
        <dbReference type="ARBA" id="ARBA00022989"/>
    </source>
</evidence>
<sequence length="192" mass="21041">MFALILGLLLFLGAHSVRIFADDWRKARIAQMGEKPWKGAYSIVSIIGLVLIVWGYGLARREPVMLWSAPAWAPHLAGILTLVAFILFPAAYVPGNHFKALVKHPMTISVALWAFAHLLANGTLNAVILFGAFLVWALADVAAARRRDRVEGIVYPNGSFSRDVIPVVVGVVAWVVFAFFLHGWLIGVKPMG</sequence>
<name>A0A7X1N9A6_9BURK</name>